<dbReference type="Gene3D" id="1.20.1510.10">
    <property type="entry name" value="Cation efflux protein transmembrane domain"/>
    <property type="match status" value="1"/>
</dbReference>
<protein>
    <submittedName>
        <fullName evidence="8">Cation efflux family protein</fullName>
    </submittedName>
</protein>
<evidence type="ECO:0000256" key="5">
    <source>
        <dbReference type="ARBA" id="ARBA00023136"/>
    </source>
</evidence>
<evidence type="ECO:0000313" key="9">
    <source>
        <dbReference type="Proteomes" id="UP000270743"/>
    </source>
</evidence>
<feature type="transmembrane region" description="Helical" evidence="6">
    <location>
        <begin position="38"/>
        <end position="58"/>
    </location>
</feature>
<evidence type="ECO:0000256" key="6">
    <source>
        <dbReference type="SAM" id="Phobius"/>
    </source>
</evidence>
<feature type="transmembrane region" description="Helical" evidence="6">
    <location>
        <begin position="157"/>
        <end position="176"/>
    </location>
</feature>
<keyword evidence="3 6" id="KW-0812">Transmembrane</keyword>
<evidence type="ECO:0000256" key="4">
    <source>
        <dbReference type="ARBA" id="ARBA00022989"/>
    </source>
</evidence>
<feature type="domain" description="Cation efflux protein transmembrane" evidence="7">
    <location>
        <begin position="11"/>
        <end position="217"/>
    </location>
</feature>
<dbReference type="Pfam" id="PF01545">
    <property type="entry name" value="Cation_efflux"/>
    <property type="match status" value="1"/>
</dbReference>
<evidence type="ECO:0000313" key="8">
    <source>
        <dbReference type="EMBL" id="VDS07643.1"/>
    </source>
</evidence>
<dbReference type="PANTHER" id="PTHR43840:SF15">
    <property type="entry name" value="MITOCHONDRIAL METAL TRANSPORTER 1-RELATED"/>
    <property type="match status" value="1"/>
</dbReference>
<sequence>MSTEQDILRQSIAATFAVAAIGVGFGVLTGSSSIIFDGIYSLTDASMTLLALLVSRLITQQMSERRQARLVQHFTMGFWHLEPMVLGLSGVMLTGAAVYALFNAVQSLLSGGRELQFGQAIVYAVLVVVVAAGMALRNHRANRRIRSGFVELDARGWAMSAALTGALLAAFVFGWLIQGTRWDWMSPYVDPAALALVCLVVIPLPIPTIRRALADILLVTPADLKQHVDAVARQAVDRHGFLDYRAYVARVGRGRQIELFFIVPPGEPPRRLEQWDAIRDRIGEEIGGESPDRWLTIAFTTDLGWAE</sequence>
<dbReference type="OrthoDB" id="2388015at2"/>
<keyword evidence="9" id="KW-1185">Reference proteome</keyword>
<feature type="transmembrane region" description="Helical" evidence="6">
    <location>
        <begin position="12"/>
        <end position="32"/>
    </location>
</feature>
<dbReference type="GO" id="GO:0005886">
    <property type="term" value="C:plasma membrane"/>
    <property type="evidence" value="ECO:0007669"/>
    <property type="project" value="TreeGrafter"/>
</dbReference>
<dbReference type="InterPro" id="IPR027469">
    <property type="entry name" value="Cation_efflux_TMD_sf"/>
</dbReference>
<dbReference type="GO" id="GO:0015341">
    <property type="term" value="F:zinc efflux antiporter activity"/>
    <property type="evidence" value="ECO:0007669"/>
    <property type="project" value="TreeGrafter"/>
</dbReference>
<dbReference type="PANTHER" id="PTHR43840">
    <property type="entry name" value="MITOCHONDRIAL METAL TRANSPORTER 1-RELATED"/>
    <property type="match status" value="1"/>
</dbReference>
<dbReference type="RefSeq" id="WP_126153337.1">
    <property type="nucleotide sequence ID" value="NZ_UZWE01000022.1"/>
</dbReference>
<dbReference type="Proteomes" id="UP000270743">
    <property type="component" value="Unassembled WGS sequence"/>
</dbReference>
<dbReference type="InterPro" id="IPR058533">
    <property type="entry name" value="Cation_efflux_TM"/>
</dbReference>
<evidence type="ECO:0000256" key="2">
    <source>
        <dbReference type="ARBA" id="ARBA00022448"/>
    </source>
</evidence>
<dbReference type="GO" id="GO:0015086">
    <property type="term" value="F:cadmium ion transmembrane transporter activity"/>
    <property type="evidence" value="ECO:0007669"/>
    <property type="project" value="TreeGrafter"/>
</dbReference>
<evidence type="ECO:0000256" key="1">
    <source>
        <dbReference type="ARBA" id="ARBA00004141"/>
    </source>
</evidence>
<evidence type="ECO:0000259" key="7">
    <source>
        <dbReference type="Pfam" id="PF01545"/>
    </source>
</evidence>
<reference evidence="8 9" key="1">
    <citation type="submission" date="2018-12" db="EMBL/GenBank/DDBJ databases">
        <authorList>
            <person name="Criscuolo A."/>
        </authorList>
    </citation>
    <scope>NUCLEOTIDE SEQUENCE [LARGE SCALE GENOMIC DNA]</scope>
    <source>
        <strain evidence="8">ACIP1116241</strain>
    </source>
</reference>
<organism evidence="8 9">
    <name type="scientific">Paracoccus haematequi</name>
    <dbReference type="NCBI Taxonomy" id="2491866"/>
    <lineage>
        <taxon>Bacteria</taxon>
        <taxon>Pseudomonadati</taxon>
        <taxon>Pseudomonadota</taxon>
        <taxon>Alphaproteobacteria</taxon>
        <taxon>Rhodobacterales</taxon>
        <taxon>Paracoccaceae</taxon>
        <taxon>Paracoccus</taxon>
    </lineage>
</organism>
<keyword evidence="5 6" id="KW-0472">Membrane</keyword>
<dbReference type="GO" id="GO:0015093">
    <property type="term" value="F:ferrous iron transmembrane transporter activity"/>
    <property type="evidence" value="ECO:0007669"/>
    <property type="project" value="TreeGrafter"/>
</dbReference>
<keyword evidence="2" id="KW-0813">Transport</keyword>
<evidence type="ECO:0000256" key="3">
    <source>
        <dbReference type="ARBA" id="ARBA00022692"/>
    </source>
</evidence>
<feature type="transmembrane region" description="Helical" evidence="6">
    <location>
        <begin position="79"/>
        <end position="102"/>
    </location>
</feature>
<dbReference type="InterPro" id="IPR050291">
    <property type="entry name" value="CDF_Transporter"/>
</dbReference>
<accession>A0A447IJI1</accession>
<dbReference type="GO" id="GO:0006882">
    <property type="term" value="P:intracellular zinc ion homeostasis"/>
    <property type="evidence" value="ECO:0007669"/>
    <property type="project" value="TreeGrafter"/>
</dbReference>
<dbReference type="EMBL" id="UZWE01000022">
    <property type="protein sequence ID" value="VDS07643.1"/>
    <property type="molecule type" value="Genomic_DNA"/>
</dbReference>
<dbReference type="SUPFAM" id="SSF161111">
    <property type="entry name" value="Cation efflux protein transmembrane domain-like"/>
    <property type="match status" value="1"/>
</dbReference>
<name>A0A447IJI1_9RHOB</name>
<feature type="transmembrane region" description="Helical" evidence="6">
    <location>
        <begin position="117"/>
        <end position="136"/>
    </location>
</feature>
<proteinExistence type="predicted"/>
<feature type="transmembrane region" description="Helical" evidence="6">
    <location>
        <begin position="188"/>
        <end position="206"/>
    </location>
</feature>
<dbReference type="AlphaFoldDB" id="A0A447IJI1"/>
<keyword evidence="4 6" id="KW-1133">Transmembrane helix</keyword>
<comment type="subcellular location">
    <subcellularLocation>
        <location evidence="1">Membrane</location>
        <topology evidence="1">Multi-pass membrane protein</topology>
    </subcellularLocation>
</comment>
<gene>
    <name evidence="8" type="ORF">PARHAE_00821</name>
</gene>